<dbReference type="Proteomes" id="UP000469724">
    <property type="component" value="Unassembled WGS sequence"/>
</dbReference>
<comment type="caution">
    <text evidence="2">The sequence shown here is derived from an EMBL/GenBank/DDBJ whole genome shotgun (WGS) entry which is preliminary data.</text>
</comment>
<sequence length="191" mass="20360">MSESVRRMALFAVAGLLALLALDSWVLSPVAETRHKLATRIERAEKALAEAGALEKRRQEVAARLSEVAGASGDVNLFALLQTMAREAGVSGQIEYMRPSSREAGSGMREEIVDMRLRRVALGDMAAFLGRIEAAPEALSVRKLSFRADPAEGLNADVSISVPVGREQAATDKPSSPGPGPNRDTPREAAP</sequence>
<evidence type="ECO:0000256" key="1">
    <source>
        <dbReference type="SAM" id="MobiDB-lite"/>
    </source>
</evidence>
<protein>
    <recommendedName>
        <fullName evidence="4">Type II secretion system protein M</fullName>
    </recommendedName>
</protein>
<proteinExistence type="predicted"/>
<name>A0A7K3NRS7_9BACT</name>
<keyword evidence="3" id="KW-1185">Reference proteome</keyword>
<evidence type="ECO:0008006" key="4">
    <source>
        <dbReference type="Google" id="ProtNLM"/>
    </source>
</evidence>
<accession>A0A7K3NRS7</accession>
<dbReference type="RefSeq" id="WP_163303605.1">
    <property type="nucleotide sequence ID" value="NZ_JAAGRQ010000111.1"/>
</dbReference>
<dbReference type="EMBL" id="JAAGRQ010000111">
    <property type="protein sequence ID" value="NDY58533.1"/>
    <property type="molecule type" value="Genomic_DNA"/>
</dbReference>
<dbReference type="AlphaFoldDB" id="A0A7K3NRS7"/>
<organism evidence="2 3">
    <name type="scientific">Desulfolutivibrio sulfodismutans</name>
    <dbReference type="NCBI Taxonomy" id="63561"/>
    <lineage>
        <taxon>Bacteria</taxon>
        <taxon>Pseudomonadati</taxon>
        <taxon>Thermodesulfobacteriota</taxon>
        <taxon>Desulfovibrionia</taxon>
        <taxon>Desulfovibrionales</taxon>
        <taxon>Desulfovibrionaceae</taxon>
        <taxon>Desulfolutivibrio</taxon>
    </lineage>
</organism>
<evidence type="ECO:0000313" key="2">
    <source>
        <dbReference type="EMBL" id="NDY58533.1"/>
    </source>
</evidence>
<gene>
    <name evidence="2" type="ORF">G3N56_17505</name>
</gene>
<evidence type="ECO:0000313" key="3">
    <source>
        <dbReference type="Proteomes" id="UP000469724"/>
    </source>
</evidence>
<reference evidence="2 3" key="1">
    <citation type="submission" date="2020-02" db="EMBL/GenBank/DDBJ databases">
        <title>Comparative genomics of sulfur disproportionating microorganisms.</title>
        <authorList>
            <person name="Ward L.M."/>
            <person name="Bertran E."/>
            <person name="Johnston D.T."/>
        </authorList>
    </citation>
    <scope>NUCLEOTIDE SEQUENCE [LARGE SCALE GENOMIC DNA]</scope>
    <source>
        <strain evidence="2 3">DSM 3696</strain>
    </source>
</reference>
<feature type="region of interest" description="Disordered" evidence="1">
    <location>
        <begin position="157"/>
        <end position="191"/>
    </location>
</feature>